<keyword evidence="1 4" id="KW-0853">WD repeat</keyword>
<dbReference type="EMBL" id="BNJK01000001">
    <property type="protein sequence ID" value="GHO92661.1"/>
    <property type="molecule type" value="Genomic_DNA"/>
</dbReference>
<feature type="repeat" description="WD" evidence="4">
    <location>
        <begin position="685"/>
        <end position="726"/>
    </location>
</feature>
<feature type="repeat" description="WD" evidence="4">
    <location>
        <begin position="775"/>
        <end position="816"/>
    </location>
</feature>
<dbReference type="RefSeq" id="WP_220203481.1">
    <property type="nucleotide sequence ID" value="NZ_BNJK01000001.1"/>
</dbReference>
<reference evidence="6" key="1">
    <citation type="submission" date="2020-10" db="EMBL/GenBank/DDBJ databases">
        <title>Taxonomic study of unclassified bacteria belonging to the class Ktedonobacteria.</title>
        <authorList>
            <person name="Yabe S."/>
            <person name="Wang C.M."/>
            <person name="Zheng Y."/>
            <person name="Sakai Y."/>
            <person name="Cavaletti L."/>
            <person name="Monciardini P."/>
            <person name="Donadio S."/>
        </authorList>
    </citation>
    <scope>NUCLEOTIDE SEQUENCE</scope>
    <source>
        <strain evidence="6">ID150040</strain>
    </source>
</reference>
<dbReference type="SUPFAM" id="SSF52540">
    <property type="entry name" value="P-loop containing nucleoside triphosphate hydrolases"/>
    <property type="match status" value="1"/>
</dbReference>
<feature type="repeat" description="WD" evidence="4">
    <location>
        <begin position="643"/>
        <end position="684"/>
    </location>
</feature>
<feature type="repeat" description="WD" evidence="4">
    <location>
        <begin position="1028"/>
        <end position="1069"/>
    </location>
</feature>
<feature type="repeat" description="WD" evidence="4">
    <location>
        <begin position="1070"/>
        <end position="1111"/>
    </location>
</feature>
<dbReference type="CDD" id="cd00200">
    <property type="entry name" value="WD40"/>
    <property type="match status" value="2"/>
</dbReference>
<dbReference type="InterPro" id="IPR002182">
    <property type="entry name" value="NB-ARC"/>
</dbReference>
<accession>A0A8J3INN5</accession>
<dbReference type="CDD" id="cd00093">
    <property type="entry name" value="HTH_XRE"/>
    <property type="match status" value="1"/>
</dbReference>
<dbReference type="AlphaFoldDB" id="A0A8J3INN5"/>
<organism evidence="6 7">
    <name type="scientific">Reticulibacter mediterranei</name>
    <dbReference type="NCBI Taxonomy" id="2778369"/>
    <lineage>
        <taxon>Bacteria</taxon>
        <taxon>Bacillati</taxon>
        <taxon>Chloroflexota</taxon>
        <taxon>Ktedonobacteria</taxon>
        <taxon>Ktedonobacterales</taxon>
        <taxon>Reticulibacteraceae</taxon>
        <taxon>Reticulibacter</taxon>
    </lineage>
</organism>
<dbReference type="InterPro" id="IPR015943">
    <property type="entry name" value="WD40/YVTN_repeat-like_dom_sf"/>
</dbReference>
<comment type="caution">
    <text evidence="6">The sequence shown here is derived from an EMBL/GenBank/DDBJ whole genome shotgun (WGS) entry which is preliminary data.</text>
</comment>
<evidence type="ECO:0000313" key="6">
    <source>
        <dbReference type="EMBL" id="GHO92661.1"/>
    </source>
</evidence>
<protein>
    <recommendedName>
        <fullName evidence="5">HTH cro/C1-type domain-containing protein</fullName>
    </recommendedName>
</protein>
<dbReference type="InterPro" id="IPR001387">
    <property type="entry name" value="Cro/C1-type_HTH"/>
</dbReference>
<dbReference type="SMART" id="SM00320">
    <property type="entry name" value="WD40"/>
    <property type="match status" value="14"/>
</dbReference>
<evidence type="ECO:0000256" key="3">
    <source>
        <dbReference type="ARBA" id="ARBA00022786"/>
    </source>
</evidence>
<feature type="domain" description="HTH cro/C1-type" evidence="5">
    <location>
        <begin position="22"/>
        <end position="76"/>
    </location>
</feature>
<dbReference type="InterPro" id="IPR011047">
    <property type="entry name" value="Quinoprotein_ADH-like_sf"/>
</dbReference>
<dbReference type="InterPro" id="IPR010982">
    <property type="entry name" value="Lambda_DNA-bd_dom_sf"/>
</dbReference>
<dbReference type="InterPro" id="IPR051983">
    <property type="entry name" value="WSB_SOCS-box_domain"/>
</dbReference>
<dbReference type="PROSITE" id="PS50294">
    <property type="entry name" value="WD_REPEATS_REGION"/>
    <property type="match status" value="12"/>
</dbReference>
<dbReference type="GO" id="GO:0000209">
    <property type="term" value="P:protein polyubiquitination"/>
    <property type="evidence" value="ECO:0007669"/>
    <property type="project" value="TreeGrafter"/>
</dbReference>
<proteinExistence type="predicted"/>
<dbReference type="InterPro" id="IPR020472">
    <property type="entry name" value="WD40_PAC1"/>
</dbReference>
<feature type="repeat" description="WD" evidence="4">
    <location>
        <begin position="986"/>
        <end position="1027"/>
    </location>
</feature>
<dbReference type="PANTHER" id="PTHR15622:SF2">
    <property type="entry name" value="U4_U6 SMALL NUCLEAR RIBONUCLEOPROTEIN PRP4"/>
    <property type="match status" value="1"/>
</dbReference>
<dbReference type="InterPro" id="IPR003593">
    <property type="entry name" value="AAA+_ATPase"/>
</dbReference>
<dbReference type="InterPro" id="IPR001680">
    <property type="entry name" value="WD40_rpt"/>
</dbReference>
<evidence type="ECO:0000256" key="1">
    <source>
        <dbReference type="ARBA" id="ARBA00022574"/>
    </source>
</evidence>
<dbReference type="GO" id="GO:0043531">
    <property type="term" value="F:ADP binding"/>
    <property type="evidence" value="ECO:0007669"/>
    <property type="project" value="InterPro"/>
</dbReference>
<evidence type="ECO:0000313" key="7">
    <source>
        <dbReference type="Proteomes" id="UP000597444"/>
    </source>
</evidence>
<dbReference type="PRINTS" id="PR00320">
    <property type="entry name" value="GPROTEINBRPT"/>
</dbReference>
<feature type="repeat" description="WD" evidence="4">
    <location>
        <begin position="944"/>
        <end position="985"/>
    </location>
</feature>
<dbReference type="PANTHER" id="PTHR15622">
    <property type="entry name" value="WD40 REPEAT PROTEIN"/>
    <property type="match status" value="1"/>
</dbReference>
<dbReference type="SMART" id="SM00382">
    <property type="entry name" value="AAA"/>
    <property type="match status" value="1"/>
</dbReference>
<keyword evidence="3" id="KW-0833">Ubl conjugation pathway</keyword>
<dbReference type="PROSITE" id="PS50082">
    <property type="entry name" value="WD_REPEATS_2"/>
    <property type="match status" value="14"/>
</dbReference>
<feature type="repeat" description="WD" evidence="4">
    <location>
        <begin position="901"/>
        <end position="943"/>
    </location>
</feature>
<dbReference type="Gene3D" id="3.40.50.300">
    <property type="entry name" value="P-loop containing nucleotide triphosphate hydrolases"/>
    <property type="match status" value="1"/>
</dbReference>
<keyword evidence="7" id="KW-1185">Reference proteome</keyword>
<dbReference type="Pfam" id="PF00931">
    <property type="entry name" value="NB-ARC"/>
    <property type="match status" value="1"/>
</dbReference>
<dbReference type="SUPFAM" id="SSF47413">
    <property type="entry name" value="lambda repressor-like DNA-binding domains"/>
    <property type="match status" value="1"/>
</dbReference>
<feature type="repeat" description="WD" evidence="4">
    <location>
        <begin position="727"/>
        <end position="768"/>
    </location>
</feature>
<evidence type="ECO:0000259" key="5">
    <source>
        <dbReference type="PROSITE" id="PS50943"/>
    </source>
</evidence>
<dbReference type="Pfam" id="PF13560">
    <property type="entry name" value="HTH_31"/>
    <property type="match status" value="1"/>
</dbReference>
<feature type="repeat" description="WD" evidence="4">
    <location>
        <begin position="859"/>
        <end position="900"/>
    </location>
</feature>
<name>A0A8J3INN5_9CHLR</name>
<dbReference type="GO" id="GO:0003677">
    <property type="term" value="F:DNA binding"/>
    <property type="evidence" value="ECO:0007669"/>
    <property type="project" value="InterPro"/>
</dbReference>
<dbReference type="SMART" id="SM00530">
    <property type="entry name" value="HTH_XRE"/>
    <property type="match status" value="1"/>
</dbReference>
<dbReference type="SUPFAM" id="SSF141571">
    <property type="entry name" value="Pentapeptide repeat-like"/>
    <property type="match status" value="1"/>
</dbReference>
<keyword evidence="2" id="KW-0677">Repeat</keyword>
<dbReference type="Gene3D" id="1.10.260.40">
    <property type="entry name" value="lambda repressor-like DNA-binding domains"/>
    <property type="match status" value="1"/>
</dbReference>
<gene>
    <name evidence="6" type="ORF">KSF_027090</name>
</gene>
<dbReference type="PRINTS" id="PR00364">
    <property type="entry name" value="DISEASERSIST"/>
</dbReference>
<dbReference type="InterPro" id="IPR019775">
    <property type="entry name" value="WD40_repeat_CS"/>
</dbReference>
<feature type="repeat" description="WD" evidence="4">
    <location>
        <begin position="1112"/>
        <end position="1153"/>
    </location>
</feature>
<dbReference type="InterPro" id="IPR027417">
    <property type="entry name" value="P-loop_NTPase"/>
</dbReference>
<dbReference type="SUPFAM" id="SSF50998">
    <property type="entry name" value="Quinoprotein alcohol dehydrogenase-like"/>
    <property type="match status" value="2"/>
</dbReference>
<dbReference type="Gene3D" id="2.130.10.10">
    <property type="entry name" value="YVTN repeat-like/Quinoprotein amine dehydrogenase"/>
    <property type="match status" value="5"/>
</dbReference>
<dbReference type="Pfam" id="PF25173">
    <property type="entry name" value="Beta-prop_WDR3_1st"/>
    <property type="match status" value="1"/>
</dbReference>
<evidence type="ECO:0000256" key="2">
    <source>
        <dbReference type="ARBA" id="ARBA00022737"/>
    </source>
</evidence>
<sequence>MGRKDKAIDISNKQELPLGVHMRRARQERGISLTAMAMRTAYTKNYLSAIENGNGRPSKELLGKYEQVLELEQGHLTQLLQIGIQADVVAHLNESHKRPLREDWGEAPDAYSFYGRRQELTHLERWIAYDRCKVVTILGIGGVGKTSLANHLAKRSKHHFDYVFWCSLQALPPLESLLKKCILFVSGQRVITIPDNKEEQISLLLQYLRVHRCLLILDNFESVLQESNRVGVYREGYKGYGQLLQRLGEAEHQSCLILTSREKPGELLPLEGRNSPVRSMHLGGIEQADGQQMLKDEDLRGSEEAWSDLVQLYGGNPLALKLIAAPIRELFGGDIARFLKEGAPVFGGIYELVSQQFSRLSTSECAIMYWLAIEQDAVAVTALRENIVPPVSMRTFQEALDSLRRRSLIEITASSARCYLLPVIMEFVIEEFIARVREDIDSEDLTVLESHVLMKAQSKEYARNSQVQLILKPLTEHLLNTLGKELSEQKLANMLTGLHERRMPVPGYAAANILNLLLQLGSDMQRYDFSHLAVWQAYLQGVRLPGVNFAYADLTNSVFTGAFGSILSLALSCDNQLLAAGTANGEIRLWHAISGVPYLICQGHTDWVTSVAFSPDGELLASGSDDKTVRLWRVSSGEMLDVFSTHTDWIRSVAFSPDGTLLASGSDDQTIRLWSVATGRCVRILQGHESRIYTLTFSPDGTLLASGGEDQAICLWDAQTGDCLKTLQGHEGRIYTLAFNADGSLLASGSEDQSVRLWDTDISDGTRVGTCRNVLWGHTGGVQTLAISSDGELLISGSSDHTIRLWQVKSTDCLRTLQGHQGGITAIVLSRDGEWLYSASEDQTSRLWELSRGVCVRTLQGYSNRVYSIAFSADGELLASGSDDRAIRLWQVKTGQCLRTFQGYSTWRYSLAFSPDGRLLAGEDDSDRTIRIWNVHTGICVKTLQGHDNWVRSVAFSPDSTLLATGIDDHTVRFWQVESGEQVSVLQGHDNWVRSVAFCPDGALLASGSDDHMVRIWSVRTGECLQVLQGHHDIVYSVAFSSDGKLLASGSGDHTIRIWDVQTGECVQVLQGHRHWVWSAIFNQEGDLLVSGSEDQTIRVWRVDTGECLNILPGHSSWLQYVTFSPQTSIVASGGHDGTVKLWSAPNLAYLRVLRGPRPYEGMNILGVTGLTNVQKTMLKELGAIEQSIVDLPH</sequence>
<feature type="repeat" description="WD" evidence="4">
    <location>
        <begin position="817"/>
        <end position="858"/>
    </location>
</feature>
<dbReference type="Pfam" id="PF00400">
    <property type="entry name" value="WD40"/>
    <property type="match status" value="9"/>
</dbReference>
<dbReference type="PROSITE" id="PS50943">
    <property type="entry name" value="HTH_CROC1"/>
    <property type="match status" value="1"/>
</dbReference>
<feature type="repeat" description="WD" evidence="4">
    <location>
        <begin position="601"/>
        <end position="642"/>
    </location>
</feature>
<feature type="repeat" description="WD" evidence="4">
    <location>
        <begin position="559"/>
        <end position="590"/>
    </location>
</feature>
<dbReference type="Proteomes" id="UP000597444">
    <property type="component" value="Unassembled WGS sequence"/>
</dbReference>
<dbReference type="PROSITE" id="PS00678">
    <property type="entry name" value="WD_REPEATS_1"/>
    <property type="match status" value="3"/>
</dbReference>
<evidence type="ECO:0000256" key="4">
    <source>
        <dbReference type="PROSITE-ProRule" id="PRU00221"/>
    </source>
</evidence>